<dbReference type="EMBL" id="LN681225">
    <property type="protein sequence ID" value="CEK11489.1"/>
    <property type="molecule type" value="Genomic_DNA"/>
</dbReference>
<sequence length="72" mass="8333">MDAFYLGRTKVQEDIIQEEIFTNLSYKYNVQNVPVYAAFKAPINTIIQPIGLLLMWKLVPILCVLLAIMKHH</sequence>
<dbReference type="Proteomes" id="UP000032803">
    <property type="component" value="Chromosome I"/>
</dbReference>
<dbReference type="PATRIC" id="fig|449.7.peg.1138"/>
<dbReference type="STRING" id="449.LHA_2476"/>
<protein>
    <submittedName>
        <fullName evidence="2">Uncharacterized protein</fullName>
    </submittedName>
</protein>
<keyword evidence="1" id="KW-0812">Transmembrane</keyword>
<accession>A0A0A8UXL6</accession>
<organism evidence="2 3">
    <name type="scientific">Legionella hackeliae</name>
    <dbReference type="NCBI Taxonomy" id="449"/>
    <lineage>
        <taxon>Bacteria</taxon>
        <taxon>Pseudomonadati</taxon>
        <taxon>Pseudomonadota</taxon>
        <taxon>Gammaproteobacteria</taxon>
        <taxon>Legionellales</taxon>
        <taxon>Legionellaceae</taxon>
        <taxon>Legionella</taxon>
    </lineage>
</organism>
<keyword evidence="3" id="KW-1185">Reference proteome</keyword>
<evidence type="ECO:0000256" key="1">
    <source>
        <dbReference type="SAM" id="Phobius"/>
    </source>
</evidence>
<keyword evidence="1" id="KW-1133">Transmembrane helix</keyword>
<reference evidence="3" key="1">
    <citation type="submission" date="2014-09" db="EMBL/GenBank/DDBJ databases">
        <authorList>
            <person name="Gomez-Valero L."/>
        </authorList>
    </citation>
    <scope>NUCLEOTIDE SEQUENCE [LARGE SCALE GENOMIC DNA]</scope>
    <source>
        <strain evidence="3">ATCC35250</strain>
    </source>
</reference>
<evidence type="ECO:0000313" key="3">
    <source>
        <dbReference type="Proteomes" id="UP000032803"/>
    </source>
</evidence>
<name>A0A0A8UXL6_LEGHA</name>
<dbReference type="AlphaFoldDB" id="A0A0A8UXL6"/>
<evidence type="ECO:0000313" key="2">
    <source>
        <dbReference type="EMBL" id="CEK11489.1"/>
    </source>
</evidence>
<dbReference type="KEGG" id="lha:LHA_2476"/>
<gene>
    <name evidence="2" type="ORF">LHA_2476</name>
</gene>
<keyword evidence="1" id="KW-0472">Membrane</keyword>
<feature type="transmembrane region" description="Helical" evidence="1">
    <location>
        <begin position="46"/>
        <end position="68"/>
    </location>
</feature>
<dbReference type="HOGENOM" id="CLU_2717419_0_0_6"/>
<proteinExistence type="predicted"/>